<gene>
    <name evidence="11" type="ORF">KIPB_001693</name>
</gene>
<keyword evidence="8" id="KW-0375">Hydrogen ion transport</keyword>
<keyword evidence="3 8" id="KW-0813">Transport</keyword>
<keyword evidence="6 8" id="KW-0406">Ion transport</keyword>
<protein>
    <recommendedName>
        <fullName evidence="8">V-type proton ATPase subunit a</fullName>
    </recommendedName>
</protein>
<comment type="function">
    <text evidence="8">Essential component of the vacuolar proton pump (V-ATPase), a multimeric enzyme that catalyzes the translocation of protons across the membranes. Required for assembly and activity of the V-ATPase.</text>
</comment>
<evidence type="ECO:0000256" key="8">
    <source>
        <dbReference type="RuleBase" id="RU361189"/>
    </source>
</evidence>
<evidence type="ECO:0000313" key="11">
    <source>
        <dbReference type="EMBL" id="GIQ80831.1"/>
    </source>
</evidence>
<feature type="transmembrane region" description="Helical" evidence="8">
    <location>
        <begin position="341"/>
        <end position="361"/>
    </location>
</feature>
<dbReference type="PANTHER" id="PTHR11629:SF63">
    <property type="entry name" value="V-TYPE PROTON ATPASE SUBUNIT A"/>
    <property type="match status" value="1"/>
</dbReference>
<dbReference type="GO" id="GO:0051117">
    <property type="term" value="F:ATPase binding"/>
    <property type="evidence" value="ECO:0007669"/>
    <property type="project" value="TreeGrafter"/>
</dbReference>
<dbReference type="InterPro" id="IPR012340">
    <property type="entry name" value="NA-bd_OB-fold"/>
</dbReference>
<feature type="transmembrane region" description="Helical" evidence="8">
    <location>
        <begin position="160"/>
        <end position="184"/>
    </location>
</feature>
<keyword evidence="7 8" id="KW-0472">Membrane</keyword>
<dbReference type="InterPro" id="IPR002490">
    <property type="entry name" value="V-ATPase_116kDa_su"/>
</dbReference>
<dbReference type="EMBL" id="BDIP01000250">
    <property type="protein sequence ID" value="GIQ80831.1"/>
    <property type="molecule type" value="Genomic_DNA"/>
</dbReference>
<proteinExistence type="inferred from homology"/>
<dbReference type="Pfam" id="PF01496">
    <property type="entry name" value="V_ATPase_I"/>
    <property type="match status" value="1"/>
</dbReference>
<evidence type="ECO:0000256" key="9">
    <source>
        <dbReference type="SAM" id="Coils"/>
    </source>
</evidence>
<dbReference type="InterPro" id="IPR032501">
    <property type="entry name" value="Prot_ATP_ID_OB_2nd"/>
</dbReference>
<name>A0A9K3GG40_9EUKA</name>
<comment type="caution">
    <text evidence="11">The sequence shown here is derived from an EMBL/GenBank/DDBJ whole genome shotgun (WGS) entry which is preliminary data.</text>
</comment>
<evidence type="ECO:0000256" key="2">
    <source>
        <dbReference type="ARBA" id="ARBA00009904"/>
    </source>
</evidence>
<evidence type="ECO:0000256" key="7">
    <source>
        <dbReference type="ARBA" id="ARBA00023136"/>
    </source>
</evidence>
<keyword evidence="4 8" id="KW-0812">Transmembrane</keyword>
<feature type="transmembrane region" description="Helical" evidence="8">
    <location>
        <begin position="240"/>
        <end position="261"/>
    </location>
</feature>
<organism evidence="11 12">
    <name type="scientific">Kipferlia bialata</name>
    <dbReference type="NCBI Taxonomy" id="797122"/>
    <lineage>
        <taxon>Eukaryota</taxon>
        <taxon>Metamonada</taxon>
        <taxon>Carpediemonas-like organisms</taxon>
        <taxon>Kipferlia</taxon>
    </lineage>
</organism>
<sequence>MSTIPEAVTATESAPGHSVNAYLRHKLYRLECERDSMQTRVARLEAKRNVLNQQVRQLWEESILLQESSCSLADVIKPLGDRKALVKVHPDGRMIVEVDRKVDMAEVVANARVALRSDSYKLVRVLPSQVDPLVALMKVEKVPDSTYDVIGGLDKQIRMIAILFSGRYLILVMSVMAILTGFIYNDYFGLAFPLFGTSISYASPDDQFGISEGVYAFGMDPNWHWANNSMTFINSYKMKMSVLLGVSQMIWGLFLRLVNLLHFKKYLELFGSWIGEVIFMFGIFGYLCFSIVYKWLHHWPNPDVAPSLTNMMIQMFLTPGYIDFPLFRASGPAFQASLQGVLAAVSIGAVVWMGCVIPIAACTRKPTHYETLPDHTPEGETKHVEEEDDEDGHSLGDIIIHQGIHVIEYCLECVSHTASYLRLWALSLAHSQLSEVFFEQLMDIGLHMNVPTALRAVILCGLFCAWLGFSAAVLLAIENLSAFLHCLRLHWVEWQSKFLEADGYEFAPLAFEPVTSLIDSAIVARKESAD</sequence>
<keyword evidence="9" id="KW-0175">Coiled coil</keyword>
<dbReference type="Gene3D" id="2.40.50.140">
    <property type="entry name" value="Nucleic acid-binding proteins"/>
    <property type="match status" value="1"/>
</dbReference>
<accession>A0A9K3GG40</accession>
<dbReference type="GO" id="GO:0033179">
    <property type="term" value="C:proton-transporting V-type ATPase, V0 domain"/>
    <property type="evidence" value="ECO:0007669"/>
    <property type="project" value="InterPro"/>
</dbReference>
<dbReference type="OrthoDB" id="10264220at2759"/>
<dbReference type="GO" id="GO:0046961">
    <property type="term" value="F:proton-transporting ATPase activity, rotational mechanism"/>
    <property type="evidence" value="ECO:0007669"/>
    <property type="project" value="InterPro"/>
</dbReference>
<feature type="coiled-coil region" evidence="9">
    <location>
        <begin position="27"/>
        <end position="61"/>
    </location>
</feature>
<feature type="domain" description="Proteasomal ATPase second OB" evidence="10">
    <location>
        <begin position="73"/>
        <end position="127"/>
    </location>
</feature>
<feature type="transmembrane region" description="Helical" evidence="8">
    <location>
        <begin position="456"/>
        <end position="477"/>
    </location>
</feature>
<feature type="transmembrane region" description="Helical" evidence="8">
    <location>
        <begin position="273"/>
        <end position="296"/>
    </location>
</feature>
<dbReference type="GO" id="GO:0016471">
    <property type="term" value="C:vacuolar proton-transporting V-type ATPase complex"/>
    <property type="evidence" value="ECO:0007669"/>
    <property type="project" value="TreeGrafter"/>
</dbReference>
<evidence type="ECO:0000256" key="1">
    <source>
        <dbReference type="ARBA" id="ARBA00004141"/>
    </source>
</evidence>
<evidence type="ECO:0000256" key="5">
    <source>
        <dbReference type="ARBA" id="ARBA00022989"/>
    </source>
</evidence>
<dbReference type="Proteomes" id="UP000265618">
    <property type="component" value="Unassembled WGS sequence"/>
</dbReference>
<keyword evidence="5 8" id="KW-1133">Transmembrane helix</keyword>
<evidence type="ECO:0000313" key="12">
    <source>
        <dbReference type="Proteomes" id="UP000265618"/>
    </source>
</evidence>
<evidence type="ECO:0000256" key="3">
    <source>
        <dbReference type="ARBA" id="ARBA00022448"/>
    </source>
</evidence>
<evidence type="ECO:0000256" key="4">
    <source>
        <dbReference type="ARBA" id="ARBA00022692"/>
    </source>
</evidence>
<dbReference type="GO" id="GO:0007035">
    <property type="term" value="P:vacuolar acidification"/>
    <property type="evidence" value="ECO:0007669"/>
    <property type="project" value="TreeGrafter"/>
</dbReference>
<reference evidence="11 12" key="1">
    <citation type="journal article" date="2018" name="PLoS ONE">
        <title>The draft genome of Kipferlia bialata reveals reductive genome evolution in fornicate parasites.</title>
        <authorList>
            <person name="Tanifuji G."/>
            <person name="Takabayashi S."/>
            <person name="Kume K."/>
            <person name="Takagi M."/>
            <person name="Nakayama T."/>
            <person name="Kamikawa R."/>
            <person name="Inagaki Y."/>
            <person name="Hashimoto T."/>
        </authorList>
    </citation>
    <scope>NUCLEOTIDE SEQUENCE [LARGE SCALE GENOMIC DNA]</scope>
    <source>
        <strain evidence="11">NY0173</strain>
    </source>
</reference>
<evidence type="ECO:0000256" key="6">
    <source>
        <dbReference type="ARBA" id="ARBA00023065"/>
    </source>
</evidence>
<dbReference type="PANTHER" id="PTHR11629">
    <property type="entry name" value="VACUOLAR PROTON ATPASES"/>
    <property type="match status" value="1"/>
</dbReference>
<comment type="similarity">
    <text evidence="2 8">Belongs to the V-ATPase 116 kDa subunit family.</text>
</comment>
<evidence type="ECO:0000259" key="10">
    <source>
        <dbReference type="Pfam" id="PF16450"/>
    </source>
</evidence>
<keyword evidence="12" id="KW-1185">Reference proteome</keyword>
<dbReference type="Pfam" id="PF16450">
    <property type="entry name" value="Prot_ATP_ID_OB_C"/>
    <property type="match status" value="1"/>
</dbReference>
<dbReference type="AlphaFoldDB" id="A0A9K3GG40"/>
<comment type="subcellular location">
    <subcellularLocation>
        <location evidence="1">Membrane</location>
        <topology evidence="1">Multi-pass membrane protein</topology>
    </subcellularLocation>
</comment>